<sequence length="191" mass="20734">HRRAAREAADAALRRLDDAVAVLPAADIAAGQRLSAHLHEAAAMRLGDFVPSSPDALRVRRPDLRTSGRAAVSHLRAEIDRHSPVFRHAVRLGAAVATACAAERYTAVGHGAWIALTVLIVLRPETRSTYSRCWPHRGGGGGRGARLGRAPDRPPRSDGHRRAGRRGRRRSVRPRPLRLPRLGGAAARRSR</sequence>
<feature type="compositionally biased region" description="Basic residues" evidence="1">
    <location>
        <begin position="162"/>
        <end position="178"/>
    </location>
</feature>
<evidence type="ECO:0000256" key="1">
    <source>
        <dbReference type="SAM" id="MobiDB-lite"/>
    </source>
</evidence>
<name>A0A9X2YAH7_9MYCO</name>
<accession>A0A9X2YAH7</accession>
<feature type="region of interest" description="Disordered" evidence="1">
    <location>
        <begin position="131"/>
        <end position="191"/>
    </location>
</feature>
<reference evidence="2" key="2">
    <citation type="journal article" date="2022" name="BMC Genomics">
        <title>Comparative genome analysis of mycobacteria focusing on tRNA and non-coding RNA.</title>
        <authorList>
            <person name="Behra P.R.K."/>
            <person name="Pettersson B.M.F."/>
            <person name="Ramesh M."/>
            <person name="Das S."/>
            <person name="Dasgupta S."/>
            <person name="Kirsebom L.A."/>
        </authorList>
    </citation>
    <scope>NUCLEOTIDE SEQUENCE</scope>
    <source>
        <strain evidence="2">DSM 45406</strain>
    </source>
</reference>
<gene>
    <name evidence="2" type="ORF">H7H73_03820</name>
</gene>
<feature type="compositionally biased region" description="Basic and acidic residues" evidence="1">
    <location>
        <begin position="149"/>
        <end position="161"/>
    </location>
</feature>
<feature type="non-terminal residue" evidence="2">
    <location>
        <position position="1"/>
    </location>
</feature>
<comment type="caution">
    <text evidence="2">The sequence shown here is derived from an EMBL/GenBank/DDBJ whole genome shotgun (WGS) entry which is preliminary data.</text>
</comment>
<dbReference type="EMBL" id="JACKRN010000149">
    <property type="protein sequence ID" value="MCV7069755.1"/>
    <property type="molecule type" value="Genomic_DNA"/>
</dbReference>
<protein>
    <submittedName>
        <fullName evidence="2">Uncharacterized protein</fullName>
    </submittedName>
</protein>
<feature type="compositionally biased region" description="Low complexity" evidence="1">
    <location>
        <begin position="179"/>
        <end position="191"/>
    </location>
</feature>
<dbReference type="Proteomes" id="UP001140272">
    <property type="component" value="Unassembled WGS sequence"/>
</dbReference>
<reference evidence="2" key="1">
    <citation type="submission" date="2020-07" db="EMBL/GenBank/DDBJ databases">
        <authorList>
            <person name="Pettersson B.M.F."/>
            <person name="Behra P.R.K."/>
            <person name="Ramesh M."/>
            <person name="Das S."/>
            <person name="Dasgupta S."/>
            <person name="Kirsebom L.A."/>
        </authorList>
    </citation>
    <scope>NUCLEOTIDE SEQUENCE</scope>
    <source>
        <strain evidence="2">DSM 45406</strain>
    </source>
</reference>
<dbReference type="AlphaFoldDB" id="A0A9X2YAH7"/>
<proteinExistence type="predicted"/>
<organism evidence="2 3">
    <name type="scientific">Mycolicibacterium rufum</name>
    <dbReference type="NCBI Taxonomy" id="318424"/>
    <lineage>
        <taxon>Bacteria</taxon>
        <taxon>Bacillati</taxon>
        <taxon>Actinomycetota</taxon>
        <taxon>Actinomycetes</taxon>
        <taxon>Mycobacteriales</taxon>
        <taxon>Mycobacteriaceae</taxon>
        <taxon>Mycolicibacterium</taxon>
    </lineage>
</organism>
<evidence type="ECO:0000313" key="2">
    <source>
        <dbReference type="EMBL" id="MCV7069755.1"/>
    </source>
</evidence>
<evidence type="ECO:0000313" key="3">
    <source>
        <dbReference type="Proteomes" id="UP001140272"/>
    </source>
</evidence>